<dbReference type="InterPro" id="IPR038538">
    <property type="entry name" value="MTERF_sf"/>
</dbReference>
<organism evidence="4 5">
    <name type="scientific">Heracleum sosnowskyi</name>
    <dbReference type="NCBI Taxonomy" id="360622"/>
    <lineage>
        <taxon>Eukaryota</taxon>
        <taxon>Viridiplantae</taxon>
        <taxon>Streptophyta</taxon>
        <taxon>Embryophyta</taxon>
        <taxon>Tracheophyta</taxon>
        <taxon>Spermatophyta</taxon>
        <taxon>Magnoliopsida</taxon>
        <taxon>eudicotyledons</taxon>
        <taxon>Gunneridae</taxon>
        <taxon>Pentapetalae</taxon>
        <taxon>asterids</taxon>
        <taxon>campanulids</taxon>
        <taxon>Apiales</taxon>
        <taxon>Apiaceae</taxon>
        <taxon>Apioideae</taxon>
        <taxon>apioid superclade</taxon>
        <taxon>Tordylieae</taxon>
        <taxon>Tordyliinae</taxon>
        <taxon>Heracleum</taxon>
    </lineage>
</organism>
<evidence type="ECO:0000256" key="3">
    <source>
        <dbReference type="ARBA" id="ARBA00022946"/>
    </source>
</evidence>
<accession>A0AAD8I5X4</accession>
<gene>
    <name evidence="4" type="ORF">POM88_026147</name>
</gene>
<name>A0AAD8I5X4_9APIA</name>
<dbReference type="Gene3D" id="1.25.70.10">
    <property type="entry name" value="Transcription termination factor 3, mitochondrial"/>
    <property type="match status" value="2"/>
</dbReference>
<dbReference type="SMART" id="SM00733">
    <property type="entry name" value="Mterf"/>
    <property type="match status" value="10"/>
</dbReference>
<keyword evidence="5" id="KW-1185">Reference proteome</keyword>
<keyword evidence="2" id="KW-0805">Transcription regulation</keyword>
<sequence>MLFYTPSKLQTLALIHTYKTLSTTATPITDSLPLGSSVSQTYSGRRPKLTWTLLKNKCGKTPTGISGLVGFELSGDENGPHSVVKVFQDFGFSETHISRILSKQPGILAYQPQKNLKPKLDFLFSITCSTTDVVTIVSKNPLIFTRSLNNHLLPFFNSLKSAAGSDKNAAAVIKCNPFLLSFCNSSSFVKNVEFLQTVGVPQNQILKLITKYGQSVGVKHEKFCKVVMRVKDMGFDLSSSYFREAVLCLTFLTESAWESRCEMYRSFGLSNDDIITMFKKQPVIMSFSEKRIREMLEFFVQRLQWSPSRFSNAPYVFSFSLQKRIIPRCSVLQALVSNKCDIKGFMLLTVLKMNESRFLKSFVTAYQDKVPEVLDAYQGKLTFGEYNFESESEGKFKIINSNRTISTAVTTDSLALTTPLLEQSPDENRKDSFIKLFESFGFPETHITRIIRKQRRILAWHPQRYVKPKLDFLLSITHSQSEVSDIVAKNPVMLTRSLKNHIIPLFTSLKSVTGSDQNAVAAIKRNPFLLSNCISTTFLQNIEFLQELGVPQIQILKLITEYGQSIGENHEKFCKVLLKVKDMGLDLSSSYFLDAVRSFSFLSDLAWESRCEMFRSFGFSNDDIISMAKKQPIIMSYSEKRMREMLEFFVQKLQWNATRLSSTPNVLRFLESFVTAYKEEVPEVIDAYQGKLKFDEYNFE</sequence>
<keyword evidence="2" id="KW-0806">Transcription termination</keyword>
<keyword evidence="2" id="KW-0804">Transcription</keyword>
<comment type="similarity">
    <text evidence="1">Belongs to the mTERF family.</text>
</comment>
<proteinExistence type="inferred from homology"/>
<dbReference type="Proteomes" id="UP001237642">
    <property type="component" value="Unassembled WGS sequence"/>
</dbReference>
<reference evidence="4" key="1">
    <citation type="submission" date="2023-02" db="EMBL/GenBank/DDBJ databases">
        <title>Genome of toxic invasive species Heracleum sosnowskyi carries increased number of genes despite the absence of recent whole-genome duplications.</title>
        <authorList>
            <person name="Schelkunov M."/>
            <person name="Shtratnikova V."/>
            <person name="Makarenko M."/>
            <person name="Klepikova A."/>
            <person name="Omelchenko D."/>
            <person name="Novikova G."/>
            <person name="Obukhova E."/>
            <person name="Bogdanov V."/>
            <person name="Penin A."/>
            <person name="Logacheva M."/>
        </authorList>
    </citation>
    <scope>NUCLEOTIDE SEQUENCE</scope>
    <source>
        <strain evidence="4">Hsosn_3</strain>
        <tissue evidence="4">Leaf</tissue>
    </source>
</reference>
<comment type="caution">
    <text evidence="4">The sequence shown here is derived from an EMBL/GenBank/DDBJ whole genome shotgun (WGS) entry which is preliminary data.</text>
</comment>
<dbReference type="AlphaFoldDB" id="A0AAD8I5X4"/>
<evidence type="ECO:0000313" key="4">
    <source>
        <dbReference type="EMBL" id="KAK1379403.1"/>
    </source>
</evidence>
<dbReference type="FunFam" id="1.25.70.10:FF:000001">
    <property type="entry name" value="Mitochondrial transcription termination factor-like"/>
    <property type="match status" value="2"/>
</dbReference>
<dbReference type="PANTHER" id="PTHR13068:SF236">
    <property type="entry name" value="OS02G0749800 PROTEIN"/>
    <property type="match status" value="1"/>
</dbReference>
<dbReference type="PANTHER" id="PTHR13068">
    <property type="entry name" value="CGI-12 PROTEIN-RELATED"/>
    <property type="match status" value="1"/>
</dbReference>
<evidence type="ECO:0000256" key="1">
    <source>
        <dbReference type="ARBA" id="ARBA00007692"/>
    </source>
</evidence>
<evidence type="ECO:0000256" key="2">
    <source>
        <dbReference type="ARBA" id="ARBA00022472"/>
    </source>
</evidence>
<dbReference type="InterPro" id="IPR003690">
    <property type="entry name" value="MTERF"/>
</dbReference>
<protein>
    <submittedName>
        <fullName evidence="4">Uncharacterized protein</fullName>
    </submittedName>
</protein>
<dbReference type="GO" id="GO:0003676">
    <property type="term" value="F:nucleic acid binding"/>
    <property type="evidence" value="ECO:0007669"/>
    <property type="project" value="InterPro"/>
</dbReference>
<dbReference type="EMBL" id="JAUIZM010000006">
    <property type="protein sequence ID" value="KAK1379403.1"/>
    <property type="molecule type" value="Genomic_DNA"/>
</dbReference>
<evidence type="ECO:0000313" key="5">
    <source>
        <dbReference type="Proteomes" id="UP001237642"/>
    </source>
</evidence>
<dbReference type="Pfam" id="PF02536">
    <property type="entry name" value="mTERF"/>
    <property type="match status" value="4"/>
</dbReference>
<dbReference type="GO" id="GO:0006353">
    <property type="term" value="P:DNA-templated transcription termination"/>
    <property type="evidence" value="ECO:0007669"/>
    <property type="project" value="UniProtKB-KW"/>
</dbReference>
<reference evidence="4" key="2">
    <citation type="submission" date="2023-05" db="EMBL/GenBank/DDBJ databases">
        <authorList>
            <person name="Schelkunov M.I."/>
        </authorList>
    </citation>
    <scope>NUCLEOTIDE SEQUENCE</scope>
    <source>
        <strain evidence="4">Hsosn_3</strain>
        <tissue evidence="4">Leaf</tissue>
    </source>
</reference>
<keyword evidence="3" id="KW-0809">Transit peptide</keyword>